<keyword evidence="3 6" id="KW-0479">Metal-binding</keyword>
<evidence type="ECO:0000256" key="3">
    <source>
        <dbReference type="ARBA" id="ARBA00022723"/>
    </source>
</evidence>
<evidence type="ECO:0000256" key="7">
    <source>
        <dbReference type="PIRSR" id="PIRSR000027-2"/>
    </source>
</evidence>
<keyword evidence="1" id="KW-0813">Transport</keyword>
<evidence type="ECO:0000256" key="8">
    <source>
        <dbReference type="SAM" id="SignalP"/>
    </source>
</evidence>
<dbReference type="GO" id="GO:0005506">
    <property type="term" value="F:iron ion binding"/>
    <property type="evidence" value="ECO:0007669"/>
    <property type="project" value="InterPro"/>
</dbReference>
<dbReference type="PROSITE" id="PS51009">
    <property type="entry name" value="CYTCII"/>
    <property type="match status" value="1"/>
</dbReference>
<dbReference type="STRING" id="1720063.SAMN05216217_102210"/>
<feature type="binding site" description="covalent" evidence="7">
    <location>
        <position position="147"/>
    </location>
    <ligand>
        <name>heme c</name>
        <dbReference type="ChEBI" id="CHEBI:61717"/>
    </ligand>
</feature>
<dbReference type="Pfam" id="PF01322">
    <property type="entry name" value="Cytochrom_C_2"/>
    <property type="match status" value="1"/>
</dbReference>
<gene>
    <name evidence="9" type="ORF">SAMN05216217_102210</name>
</gene>
<sequence length="153" mass="16579">MLTASPLKYLTLVAFGLTLAACSSPVDPDSPEGKRQAAFKQILNHSEPMVGMLTGRLSFDGERFAEHAAQLQALSDAPWEYFPSPGNSNQPNAARPKIWSDPEGFSAAVDAYKATVEHLLAVTVEGVDSADQVRGPMTEVQRACKSCHDAYRR</sequence>
<dbReference type="OrthoDB" id="5520910at2"/>
<dbReference type="Gene3D" id="1.20.120.10">
    <property type="entry name" value="Cytochrome c/b562"/>
    <property type="match status" value="1"/>
</dbReference>
<reference evidence="10" key="1">
    <citation type="submission" date="2016-10" db="EMBL/GenBank/DDBJ databases">
        <authorList>
            <person name="Varghese N."/>
            <person name="Submissions S."/>
        </authorList>
    </citation>
    <scope>NUCLEOTIDE SEQUENCE [LARGE SCALE GENOMIC DNA]</scope>
    <source>
        <strain evidence="10">DSM 24213</strain>
    </source>
</reference>
<keyword evidence="10" id="KW-1185">Reference proteome</keyword>
<feature type="binding site" description="covalent" evidence="7">
    <location>
        <position position="144"/>
    </location>
    <ligand>
        <name>heme c</name>
        <dbReference type="ChEBI" id="CHEBI:61717"/>
    </ligand>
</feature>
<feature type="chain" id="PRO_5017479762" evidence="8">
    <location>
        <begin position="21"/>
        <end position="153"/>
    </location>
</feature>
<dbReference type="InterPro" id="IPR012127">
    <property type="entry name" value="Cyt_c_prime"/>
</dbReference>
<dbReference type="RefSeq" id="WP_093472694.1">
    <property type="nucleotide sequence ID" value="NZ_FOUI01000002.1"/>
</dbReference>
<evidence type="ECO:0000313" key="10">
    <source>
        <dbReference type="Proteomes" id="UP000243629"/>
    </source>
</evidence>
<dbReference type="InterPro" id="IPR002321">
    <property type="entry name" value="Cyt_c_II"/>
</dbReference>
<dbReference type="GO" id="GO:0022900">
    <property type="term" value="P:electron transport chain"/>
    <property type="evidence" value="ECO:0007669"/>
    <property type="project" value="InterPro"/>
</dbReference>
<comment type="PTM">
    <text evidence="7">Binds 1 heme group per subunit.</text>
</comment>
<name>A0A1I4PAK0_9GAMM</name>
<keyword evidence="8" id="KW-0732">Signal</keyword>
<keyword evidence="4" id="KW-0249">Electron transport</keyword>
<feature type="binding site" description="axial binding residue" evidence="6">
    <location>
        <position position="148"/>
    </location>
    <ligand>
        <name>heme c</name>
        <dbReference type="ChEBI" id="CHEBI:61717"/>
    </ligand>
    <ligandPart>
        <name>Fe</name>
        <dbReference type="ChEBI" id="CHEBI:18248"/>
    </ligandPart>
</feature>
<evidence type="ECO:0000256" key="4">
    <source>
        <dbReference type="ARBA" id="ARBA00022982"/>
    </source>
</evidence>
<proteinExistence type="predicted"/>
<dbReference type="Proteomes" id="UP000243629">
    <property type="component" value="Unassembled WGS sequence"/>
</dbReference>
<dbReference type="GO" id="GO:0009055">
    <property type="term" value="F:electron transfer activity"/>
    <property type="evidence" value="ECO:0007669"/>
    <property type="project" value="InterPro"/>
</dbReference>
<keyword evidence="2 7" id="KW-0349">Heme</keyword>
<dbReference type="GO" id="GO:0042597">
    <property type="term" value="C:periplasmic space"/>
    <property type="evidence" value="ECO:0007669"/>
    <property type="project" value="InterPro"/>
</dbReference>
<feature type="signal peptide" evidence="8">
    <location>
        <begin position="1"/>
        <end position="20"/>
    </location>
</feature>
<organism evidence="9 10">
    <name type="scientific">Halopseudomonas yangmingensis</name>
    <dbReference type="NCBI Taxonomy" id="1720063"/>
    <lineage>
        <taxon>Bacteria</taxon>
        <taxon>Pseudomonadati</taxon>
        <taxon>Pseudomonadota</taxon>
        <taxon>Gammaproteobacteria</taxon>
        <taxon>Pseudomonadales</taxon>
        <taxon>Pseudomonadaceae</taxon>
        <taxon>Halopseudomonas</taxon>
    </lineage>
</organism>
<evidence type="ECO:0000256" key="2">
    <source>
        <dbReference type="ARBA" id="ARBA00022617"/>
    </source>
</evidence>
<evidence type="ECO:0000256" key="6">
    <source>
        <dbReference type="PIRSR" id="PIRSR000027-1"/>
    </source>
</evidence>
<dbReference type="EMBL" id="FOUI01000002">
    <property type="protein sequence ID" value="SFM24739.1"/>
    <property type="molecule type" value="Genomic_DNA"/>
</dbReference>
<evidence type="ECO:0000256" key="5">
    <source>
        <dbReference type="ARBA" id="ARBA00023004"/>
    </source>
</evidence>
<dbReference type="SUPFAM" id="SSF47175">
    <property type="entry name" value="Cytochromes"/>
    <property type="match status" value="1"/>
</dbReference>
<dbReference type="AlphaFoldDB" id="A0A1I4PAK0"/>
<keyword evidence="5 6" id="KW-0408">Iron</keyword>
<evidence type="ECO:0000256" key="1">
    <source>
        <dbReference type="ARBA" id="ARBA00022448"/>
    </source>
</evidence>
<evidence type="ECO:0000313" key="9">
    <source>
        <dbReference type="EMBL" id="SFM24739.1"/>
    </source>
</evidence>
<dbReference type="InterPro" id="IPR010980">
    <property type="entry name" value="Cyt_c/b562"/>
</dbReference>
<protein>
    <submittedName>
        <fullName evidence="9">Cytochrome c556</fullName>
    </submittedName>
</protein>
<dbReference type="PIRSF" id="PIRSF000027">
    <property type="entry name" value="Cytc_c_prime"/>
    <property type="match status" value="1"/>
</dbReference>
<accession>A0A1I4PAK0</accession>
<dbReference type="GO" id="GO:0020037">
    <property type="term" value="F:heme binding"/>
    <property type="evidence" value="ECO:0007669"/>
    <property type="project" value="InterPro"/>
</dbReference>